<organism evidence="3">
    <name type="scientific">viral metagenome</name>
    <dbReference type="NCBI Taxonomy" id="1070528"/>
    <lineage>
        <taxon>unclassified sequences</taxon>
        <taxon>metagenomes</taxon>
        <taxon>organismal metagenomes</taxon>
    </lineage>
</organism>
<accession>A0A6C0BYG1</accession>
<sequence length="303" mass="34511">MTDRENILPIKCLSITGGGHNGFSSIGILKETYDKLWNYDSIESIYSTSSGSIVAIAIALRLDINDVVEYSLNRPFDNIISFDSSRILSLVNENGMYGKESFIAFFKPLFASADIDININLKDFFEITKINLNIFVSEVNTFKSIVVTHMTFPELSVIDAIAMSASIPIIFKPICIDDKYYFDGGFFKASPYQDALSAYNHEEIIAICERYHFDKNYDNRPPRNTNISNFFMILLSNTMRSFNLNNTDSFVEKPTTFIMESEALTPTTLYKCKDESYRKKLYEYGITICKKKLLAECGENESL</sequence>
<protein>
    <recommendedName>
        <fullName evidence="2">PNPLA domain-containing protein</fullName>
    </recommendedName>
</protein>
<keyword evidence="1" id="KW-0443">Lipid metabolism</keyword>
<dbReference type="PANTHER" id="PTHR46394">
    <property type="entry name" value="ANNEXIN"/>
    <property type="match status" value="1"/>
</dbReference>
<feature type="domain" description="PNPLA" evidence="2">
    <location>
        <begin position="13"/>
        <end position="196"/>
    </location>
</feature>
<dbReference type="InterPro" id="IPR052580">
    <property type="entry name" value="Lipid_Hydrolase"/>
</dbReference>
<name>A0A6C0BYG1_9ZZZZ</name>
<dbReference type="InterPro" id="IPR016035">
    <property type="entry name" value="Acyl_Trfase/lysoPLipase"/>
</dbReference>
<evidence type="ECO:0000313" key="3">
    <source>
        <dbReference type="EMBL" id="QHS96408.1"/>
    </source>
</evidence>
<dbReference type="Pfam" id="PF01734">
    <property type="entry name" value="Patatin"/>
    <property type="match status" value="1"/>
</dbReference>
<dbReference type="PROSITE" id="PS51635">
    <property type="entry name" value="PNPLA"/>
    <property type="match status" value="1"/>
</dbReference>
<proteinExistence type="predicted"/>
<reference evidence="3" key="1">
    <citation type="journal article" date="2020" name="Nature">
        <title>Giant virus diversity and host interactions through global metagenomics.</title>
        <authorList>
            <person name="Schulz F."/>
            <person name="Roux S."/>
            <person name="Paez-Espino D."/>
            <person name="Jungbluth S."/>
            <person name="Walsh D.A."/>
            <person name="Denef V.J."/>
            <person name="McMahon K.D."/>
            <person name="Konstantinidis K.T."/>
            <person name="Eloe-Fadrosh E.A."/>
            <person name="Kyrpides N.C."/>
            <person name="Woyke T."/>
        </authorList>
    </citation>
    <scope>NUCLEOTIDE SEQUENCE</scope>
    <source>
        <strain evidence="3">GVMAG-M-3300020166-18</strain>
    </source>
</reference>
<dbReference type="GO" id="GO:0006629">
    <property type="term" value="P:lipid metabolic process"/>
    <property type="evidence" value="ECO:0007669"/>
    <property type="project" value="UniProtKB-KW"/>
</dbReference>
<dbReference type="EMBL" id="MN739271">
    <property type="protein sequence ID" value="QHS96408.1"/>
    <property type="molecule type" value="Genomic_DNA"/>
</dbReference>
<evidence type="ECO:0000256" key="1">
    <source>
        <dbReference type="ARBA" id="ARBA00023098"/>
    </source>
</evidence>
<dbReference type="SUPFAM" id="SSF52151">
    <property type="entry name" value="FabD/lysophospholipase-like"/>
    <property type="match status" value="1"/>
</dbReference>
<dbReference type="Gene3D" id="3.40.1090.10">
    <property type="entry name" value="Cytosolic phospholipase A2 catalytic domain"/>
    <property type="match status" value="2"/>
</dbReference>
<evidence type="ECO:0000259" key="2">
    <source>
        <dbReference type="PROSITE" id="PS51635"/>
    </source>
</evidence>
<dbReference type="InterPro" id="IPR002641">
    <property type="entry name" value="PNPLA_dom"/>
</dbReference>
<dbReference type="AlphaFoldDB" id="A0A6C0BYG1"/>
<dbReference type="PANTHER" id="PTHR46394:SF1">
    <property type="entry name" value="PNPLA DOMAIN-CONTAINING PROTEIN"/>
    <property type="match status" value="1"/>
</dbReference>